<organism evidence="2 3">
    <name type="scientific">Adineta steineri</name>
    <dbReference type="NCBI Taxonomy" id="433720"/>
    <lineage>
        <taxon>Eukaryota</taxon>
        <taxon>Metazoa</taxon>
        <taxon>Spiralia</taxon>
        <taxon>Gnathifera</taxon>
        <taxon>Rotifera</taxon>
        <taxon>Eurotatoria</taxon>
        <taxon>Bdelloidea</taxon>
        <taxon>Adinetida</taxon>
        <taxon>Adinetidae</taxon>
        <taxon>Adineta</taxon>
    </lineage>
</organism>
<sequence>MHFKCDHVSMNDAIELGSLEIRKLFKDLNSSALDKKVNMDYLEKELGLRKFFSQTLLDSQKPRVLRKYIKACLKKYEGLAEEECVKRFCFLLKEVWNWEQEIFTCNLGVSKDFVL</sequence>
<dbReference type="PANTHER" id="PTHR46221">
    <property type="entry name" value="FERM AND PDZ DOMAIN-CONTAINING PROTEIN FAMILY MEMBER"/>
    <property type="match status" value="1"/>
</dbReference>
<gene>
    <name evidence="2" type="ORF">JYZ213_LOCUS40668</name>
</gene>
<evidence type="ECO:0000313" key="3">
    <source>
        <dbReference type="Proteomes" id="UP000663845"/>
    </source>
</evidence>
<dbReference type="Gene3D" id="1.20.80.10">
    <property type="match status" value="1"/>
</dbReference>
<feature type="domain" description="FERM" evidence="1">
    <location>
        <begin position="1"/>
        <end position="115"/>
    </location>
</feature>
<reference evidence="2" key="1">
    <citation type="submission" date="2021-02" db="EMBL/GenBank/DDBJ databases">
        <authorList>
            <person name="Nowell W R."/>
        </authorList>
    </citation>
    <scope>NUCLEOTIDE SEQUENCE</scope>
</reference>
<proteinExistence type="predicted"/>
<comment type="caution">
    <text evidence="2">The sequence shown here is derived from an EMBL/GenBank/DDBJ whole genome shotgun (WGS) entry which is preliminary data.</text>
</comment>
<evidence type="ECO:0000259" key="1">
    <source>
        <dbReference type="PROSITE" id="PS50057"/>
    </source>
</evidence>
<dbReference type="InterPro" id="IPR035963">
    <property type="entry name" value="FERM_2"/>
</dbReference>
<dbReference type="SUPFAM" id="SSF47031">
    <property type="entry name" value="Second domain of FERM"/>
    <property type="match status" value="1"/>
</dbReference>
<dbReference type="InterPro" id="IPR000299">
    <property type="entry name" value="FERM_domain"/>
</dbReference>
<dbReference type="InterPro" id="IPR014352">
    <property type="entry name" value="FERM/acyl-CoA-bd_prot_sf"/>
</dbReference>
<dbReference type="Proteomes" id="UP000663845">
    <property type="component" value="Unassembled WGS sequence"/>
</dbReference>
<accession>A0A815PKV8</accession>
<dbReference type="PROSITE" id="PS50057">
    <property type="entry name" value="FERM_3"/>
    <property type="match status" value="1"/>
</dbReference>
<dbReference type="PANTHER" id="PTHR46221:SF9">
    <property type="entry name" value="NON-SPECIFIC PROTEIN-TYROSINE KINASE"/>
    <property type="match status" value="1"/>
</dbReference>
<dbReference type="InterPro" id="IPR019748">
    <property type="entry name" value="FERM_central"/>
</dbReference>
<dbReference type="EMBL" id="CAJNOG010001518">
    <property type="protein sequence ID" value="CAF1450651.1"/>
    <property type="molecule type" value="Genomic_DNA"/>
</dbReference>
<name>A0A815PKV8_9BILA</name>
<dbReference type="AlphaFoldDB" id="A0A815PKV8"/>
<evidence type="ECO:0000313" key="2">
    <source>
        <dbReference type="EMBL" id="CAF1450651.1"/>
    </source>
</evidence>
<protein>
    <recommendedName>
        <fullName evidence="1">FERM domain-containing protein</fullName>
    </recommendedName>
</protein>
<dbReference type="Pfam" id="PF00373">
    <property type="entry name" value="FERM_M"/>
    <property type="match status" value="1"/>
</dbReference>